<dbReference type="InterPro" id="IPR002068">
    <property type="entry name" value="A-crystallin/Hsp20_dom"/>
</dbReference>
<evidence type="ECO:0000313" key="7">
    <source>
        <dbReference type="Proteomes" id="UP001285354"/>
    </source>
</evidence>
<accession>A0AAD9WCA2</accession>
<name>A0AAD9WCA2_9HELO</name>
<dbReference type="InterPro" id="IPR008978">
    <property type="entry name" value="HSP20-like_chaperone"/>
</dbReference>
<comment type="similarity">
    <text evidence="2 3">Belongs to the small heat shock protein (HSP20) family.</text>
</comment>
<dbReference type="InterPro" id="IPR031107">
    <property type="entry name" value="Small_HSP"/>
</dbReference>
<evidence type="ECO:0000256" key="4">
    <source>
        <dbReference type="SAM" id="MobiDB-lite"/>
    </source>
</evidence>
<evidence type="ECO:0000256" key="2">
    <source>
        <dbReference type="PROSITE-ProRule" id="PRU00285"/>
    </source>
</evidence>
<evidence type="ECO:0000313" key="6">
    <source>
        <dbReference type="EMBL" id="KAK2626222.1"/>
    </source>
</evidence>
<keyword evidence="7" id="KW-1185">Reference proteome</keyword>
<feature type="domain" description="SHSP" evidence="5">
    <location>
        <begin position="38"/>
        <end position="227"/>
    </location>
</feature>
<reference evidence="6" key="1">
    <citation type="submission" date="2023-06" db="EMBL/GenBank/DDBJ databases">
        <title>Draft genome of Marssonina rosae.</title>
        <authorList>
            <person name="Cheng Q."/>
        </authorList>
    </citation>
    <scope>NUCLEOTIDE SEQUENCE</scope>
    <source>
        <strain evidence="6">R4</strain>
    </source>
</reference>
<gene>
    <name evidence="6" type="ORF">QTJ16_004484</name>
</gene>
<organism evidence="6 7">
    <name type="scientific">Diplocarpon rosae</name>
    <dbReference type="NCBI Taxonomy" id="946125"/>
    <lineage>
        <taxon>Eukaryota</taxon>
        <taxon>Fungi</taxon>
        <taxon>Dikarya</taxon>
        <taxon>Ascomycota</taxon>
        <taxon>Pezizomycotina</taxon>
        <taxon>Leotiomycetes</taxon>
        <taxon>Helotiales</taxon>
        <taxon>Drepanopezizaceae</taxon>
        <taxon>Diplocarpon</taxon>
    </lineage>
</organism>
<feature type="region of interest" description="Disordered" evidence="4">
    <location>
        <begin position="84"/>
        <end position="152"/>
    </location>
</feature>
<dbReference type="EMBL" id="JAUBYV010000006">
    <property type="protein sequence ID" value="KAK2626222.1"/>
    <property type="molecule type" value="Genomic_DNA"/>
</dbReference>
<dbReference type="Pfam" id="PF00011">
    <property type="entry name" value="HSP20"/>
    <property type="match status" value="1"/>
</dbReference>
<evidence type="ECO:0000256" key="3">
    <source>
        <dbReference type="RuleBase" id="RU003616"/>
    </source>
</evidence>
<comment type="caution">
    <text evidence="6">The sequence shown here is derived from an EMBL/GenBank/DDBJ whole genome shotgun (WGS) entry which is preliminary data.</text>
</comment>
<dbReference type="AlphaFoldDB" id="A0AAD9WCA2"/>
<dbReference type="Proteomes" id="UP001285354">
    <property type="component" value="Unassembled WGS sequence"/>
</dbReference>
<proteinExistence type="inferred from homology"/>
<dbReference type="PANTHER" id="PTHR11527">
    <property type="entry name" value="HEAT-SHOCK PROTEIN 20 FAMILY MEMBER"/>
    <property type="match status" value="1"/>
</dbReference>
<evidence type="ECO:0000256" key="1">
    <source>
        <dbReference type="ARBA" id="ARBA00023016"/>
    </source>
</evidence>
<feature type="compositionally biased region" description="Polar residues" evidence="4">
    <location>
        <begin position="100"/>
        <end position="117"/>
    </location>
</feature>
<dbReference type="CDD" id="cd06464">
    <property type="entry name" value="ACD_sHsps-like"/>
    <property type="match status" value="1"/>
</dbReference>
<protein>
    <recommendedName>
        <fullName evidence="5">SHSP domain-containing protein</fullName>
    </recommendedName>
</protein>
<evidence type="ECO:0000259" key="5">
    <source>
        <dbReference type="PROSITE" id="PS01031"/>
    </source>
</evidence>
<feature type="compositionally biased region" description="Low complexity" evidence="4">
    <location>
        <begin position="132"/>
        <end position="150"/>
    </location>
</feature>
<keyword evidence="1" id="KW-0346">Stress response</keyword>
<dbReference type="SUPFAM" id="SSF49764">
    <property type="entry name" value="HSP20-like chaperones"/>
    <property type="match status" value="1"/>
</dbReference>
<dbReference type="Gene3D" id="2.60.40.790">
    <property type="match status" value="1"/>
</dbReference>
<dbReference type="PROSITE" id="PS01031">
    <property type="entry name" value="SHSP"/>
    <property type="match status" value="1"/>
</dbReference>
<feature type="compositionally biased region" description="Basic and acidic residues" evidence="4">
    <location>
        <begin position="85"/>
        <end position="95"/>
    </location>
</feature>
<sequence length="232" mass="25351">MPLCSKAYLPTEAALLQLLSELDAPRAKQPHPACVRRVQHPHAFKPCFDVAETSEAYELSGELPGLQQHDLDIQFSDVQTLLVRGRTERPADKARAAPATQPQSEETALADESSSMRSHAATVEDEYDEADAPLANPTSASSSTAAPTMAENGKGADVLRVEEGLKANFWISERRFGEFARSFTFGQRIEQDLVTASLQNGVLTIVVPKSRKSKKVANAHLLKFETESPHDV</sequence>